<keyword evidence="4" id="KW-0539">Nucleus</keyword>
<comment type="subunit">
    <text evidence="7">Component of the RMI complex, containing at least TOP3A, RMI1 and RMI2. The RMI complex interacts with BLM.</text>
</comment>
<organism evidence="9 10">
    <name type="scientific">Oryzias sinensis</name>
    <name type="common">Chinese medaka</name>
    <dbReference type="NCBI Taxonomy" id="183150"/>
    <lineage>
        <taxon>Eukaryota</taxon>
        <taxon>Metazoa</taxon>
        <taxon>Chordata</taxon>
        <taxon>Craniata</taxon>
        <taxon>Vertebrata</taxon>
        <taxon>Euteleostomi</taxon>
        <taxon>Actinopterygii</taxon>
        <taxon>Neopterygii</taxon>
        <taxon>Teleostei</taxon>
        <taxon>Neoteleostei</taxon>
        <taxon>Acanthomorphata</taxon>
        <taxon>Ovalentaria</taxon>
        <taxon>Atherinomorphae</taxon>
        <taxon>Beloniformes</taxon>
        <taxon>Adrianichthyidae</taxon>
        <taxon>Oryziinae</taxon>
        <taxon>Oryzias</taxon>
    </lineage>
</organism>
<dbReference type="InterPro" id="IPR032245">
    <property type="entry name" value="RMI2"/>
</dbReference>
<dbReference type="PANTHER" id="PTHR33962">
    <property type="entry name" value="RECQ-MEDIATED GENOME INSTABILITY PROTEIN 2 RMI2"/>
    <property type="match status" value="1"/>
</dbReference>
<evidence type="ECO:0000313" key="10">
    <source>
        <dbReference type="Proteomes" id="UP000694383"/>
    </source>
</evidence>
<evidence type="ECO:0000256" key="2">
    <source>
        <dbReference type="ARBA" id="ARBA00022705"/>
    </source>
</evidence>
<dbReference type="InterPro" id="IPR012340">
    <property type="entry name" value="NA-bd_OB-fold"/>
</dbReference>
<dbReference type="Proteomes" id="UP000694383">
    <property type="component" value="Unplaced"/>
</dbReference>
<dbReference type="GO" id="GO:2000042">
    <property type="term" value="P:negative regulation of double-strand break repair via homologous recombination"/>
    <property type="evidence" value="ECO:0007669"/>
    <property type="project" value="TreeGrafter"/>
</dbReference>
<dbReference type="Ensembl" id="ENSOSIT00000011860.1">
    <property type="protein sequence ID" value="ENSOSIP00000011173.1"/>
    <property type="gene ID" value="ENSOSIG00000006728.1"/>
</dbReference>
<sequence length="216" mass="23274">MAAERSRPPPVKVLSGQLRAAGNRGEANGGEGCVIRAGRQGSLRVSLVWMQGTVVEVQLETNSVLLMDETGTFTVQGVDSVPQGKPCLAKGKYVMVMGLIQTVSPEPIIRAVKMADLSELAVLHRRMWKLEVEDLQQLLLSMGQFTQVVLCACAFEEPAEGENSSSENGKSGQRRSDVLLPLLLTVAVFTTQPTMIPSLQETQIKPSGPAAFVKDI</sequence>
<keyword evidence="10" id="KW-1185">Reference proteome</keyword>
<dbReference type="FunFam" id="2.40.50.140:FF:000224">
    <property type="entry name" value="RecQ mediated genome instability 2"/>
    <property type="match status" value="1"/>
</dbReference>
<comment type="subcellular location">
    <subcellularLocation>
        <location evidence="1">Nucleus</location>
    </subcellularLocation>
</comment>
<keyword evidence="3" id="KW-0238">DNA-binding</keyword>
<evidence type="ECO:0000313" key="9">
    <source>
        <dbReference type="Ensembl" id="ENSOSIP00000011173.1"/>
    </source>
</evidence>
<evidence type="ECO:0000256" key="3">
    <source>
        <dbReference type="ARBA" id="ARBA00023125"/>
    </source>
</evidence>
<evidence type="ECO:0000256" key="6">
    <source>
        <dbReference type="ARBA" id="ARBA00061240"/>
    </source>
</evidence>
<dbReference type="Pfam" id="PF16100">
    <property type="entry name" value="RMI2"/>
    <property type="match status" value="1"/>
</dbReference>
<dbReference type="GeneTree" id="ENSGT00390000001653"/>
<reference evidence="9" key="1">
    <citation type="submission" date="2025-08" db="UniProtKB">
        <authorList>
            <consortium name="Ensembl"/>
        </authorList>
    </citation>
    <scope>IDENTIFICATION</scope>
</reference>
<proteinExistence type="inferred from homology"/>
<dbReference type="PANTHER" id="PTHR33962:SF1">
    <property type="entry name" value="RECQ-MEDIATED GENOME INSTABILITY PROTEIN 2"/>
    <property type="match status" value="1"/>
</dbReference>
<evidence type="ECO:0000256" key="4">
    <source>
        <dbReference type="ARBA" id="ARBA00023242"/>
    </source>
</evidence>
<dbReference type="AlphaFoldDB" id="A0A8C7XE08"/>
<evidence type="ECO:0000256" key="1">
    <source>
        <dbReference type="ARBA" id="ARBA00004123"/>
    </source>
</evidence>
<dbReference type="GO" id="GO:0043007">
    <property type="term" value="P:maintenance of rDNA"/>
    <property type="evidence" value="ECO:0007669"/>
    <property type="project" value="TreeGrafter"/>
</dbReference>
<accession>A0A8C7XE08</accession>
<protein>
    <recommendedName>
        <fullName evidence="8">RecQ-mediated genome instability protein 2</fullName>
    </recommendedName>
</protein>
<dbReference type="Gene3D" id="2.40.50.140">
    <property type="entry name" value="Nucleic acid-binding proteins"/>
    <property type="match status" value="1"/>
</dbReference>
<dbReference type="GO" id="GO:0033045">
    <property type="term" value="P:regulation of sister chromatid segregation"/>
    <property type="evidence" value="ECO:0007669"/>
    <property type="project" value="TreeGrafter"/>
</dbReference>
<evidence type="ECO:0000256" key="8">
    <source>
        <dbReference type="ARBA" id="ARBA00069617"/>
    </source>
</evidence>
<name>A0A8C7XE08_9TELE</name>
<reference evidence="9" key="2">
    <citation type="submission" date="2025-09" db="UniProtKB">
        <authorList>
            <consortium name="Ensembl"/>
        </authorList>
    </citation>
    <scope>IDENTIFICATION</scope>
</reference>
<dbReference type="GO" id="GO:0016607">
    <property type="term" value="C:nuclear speck"/>
    <property type="evidence" value="ECO:0007669"/>
    <property type="project" value="TreeGrafter"/>
</dbReference>
<comment type="similarity">
    <text evidence="6">Belongs to the RMI2 family.</text>
</comment>
<keyword evidence="2" id="KW-0235">DNA replication</keyword>
<dbReference type="GO" id="GO:0006260">
    <property type="term" value="P:DNA replication"/>
    <property type="evidence" value="ECO:0007669"/>
    <property type="project" value="UniProtKB-KW"/>
</dbReference>
<dbReference type="GO" id="GO:0006281">
    <property type="term" value="P:DNA repair"/>
    <property type="evidence" value="ECO:0007669"/>
    <property type="project" value="TreeGrafter"/>
</dbReference>
<evidence type="ECO:0000256" key="5">
    <source>
        <dbReference type="ARBA" id="ARBA00055932"/>
    </source>
</evidence>
<comment type="function">
    <text evidence="5">Essential component of the RMI complex, a complex that plays an important role in the processing of homologous recombination intermediates. It is required to regulate sister chromatid segregation and to limit DNA crossover. Essential for the stability, localization, and function of BLM, TOP3A, and complexes containing BLM. In the RMI complex, it is required to target BLM to chromatin and stress-induced nuclear foci and mitotic phosphorylation of BLM.</text>
</comment>
<dbReference type="GO" id="GO:0003677">
    <property type="term" value="F:DNA binding"/>
    <property type="evidence" value="ECO:0007669"/>
    <property type="project" value="UniProtKB-KW"/>
</dbReference>
<dbReference type="GO" id="GO:0005829">
    <property type="term" value="C:cytosol"/>
    <property type="evidence" value="ECO:0007669"/>
    <property type="project" value="TreeGrafter"/>
</dbReference>
<evidence type="ECO:0000256" key="7">
    <source>
        <dbReference type="ARBA" id="ARBA00065114"/>
    </source>
</evidence>